<gene>
    <name evidence="5 8" type="primary">trpD</name>
    <name evidence="8" type="ORF">NDI37_06700</name>
</gene>
<feature type="binding site" evidence="5">
    <location>
        <position position="137"/>
    </location>
    <ligand>
        <name>anthranilate</name>
        <dbReference type="ChEBI" id="CHEBI:16567"/>
        <label>1</label>
    </ligand>
</feature>
<dbReference type="Gene3D" id="3.40.1030.10">
    <property type="entry name" value="Nucleoside phosphorylase/phosphoribosyltransferase catalytic domain"/>
    <property type="match status" value="1"/>
</dbReference>
<dbReference type="InterPro" id="IPR035902">
    <property type="entry name" value="Nuc_phospho_transferase"/>
</dbReference>
<keyword evidence="5" id="KW-0479">Metal-binding</keyword>
<comment type="catalytic activity">
    <reaction evidence="5">
        <text>N-(5-phospho-beta-D-ribosyl)anthranilate + diphosphate = 5-phospho-alpha-D-ribose 1-diphosphate + anthranilate</text>
        <dbReference type="Rhea" id="RHEA:11768"/>
        <dbReference type="ChEBI" id="CHEBI:16567"/>
        <dbReference type="ChEBI" id="CHEBI:18277"/>
        <dbReference type="ChEBI" id="CHEBI:33019"/>
        <dbReference type="ChEBI" id="CHEBI:58017"/>
        <dbReference type="EC" id="2.4.2.18"/>
    </reaction>
</comment>
<comment type="similarity">
    <text evidence="5">Belongs to the anthranilate phosphoribosyltransferase family.</text>
</comment>
<feature type="binding site" evidence="5">
    <location>
        <position position="252"/>
    </location>
    <ligand>
        <name>Mg(2+)</name>
        <dbReference type="ChEBI" id="CHEBI:18420"/>
        <label>2</label>
    </ligand>
</feature>
<reference evidence="8 9" key="1">
    <citation type="submission" date="2022-04" db="EMBL/GenBank/DDBJ databases">
        <title>Positive selection, recombination, and allopatry shape intraspecific diversity of widespread and dominant cyanobacteria.</title>
        <authorList>
            <person name="Wei J."/>
            <person name="Shu W."/>
            <person name="Hu C."/>
        </authorList>
    </citation>
    <scope>NUCLEOTIDE SEQUENCE [LARGE SCALE GENOMIC DNA]</scope>
    <source>
        <strain evidence="8 9">GB2-A5</strain>
    </source>
</reference>
<dbReference type="SUPFAM" id="SSF52418">
    <property type="entry name" value="Nucleoside phosphorylase/phosphoribosyltransferase catalytic domain"/>
    <property type="match status" value="1"/>
</dbReference>
<feature type="binding site" evidence="5">
    <location>
        <begin position="134"/>
        <end position="142"/>
    </location>
    <ligand>
        <name>5-phospho-alpha-D-ribose 1-diphosphate</name>
        <dbReference type="ChEBI" id="CHEBI:58017"/>
    </ligand>
</feature>
<comment type="caution">
    <text evidence="8">The sequence shown here is derived from an EMBL/GenBank/DDBJ whole genome shotgun (WGS) entry which is preliminary data.</text>
</comment>
<keyword evidence="2 5" id="KW-0808">Transferase</keyword>
<dbReference type="InterPro" id="IPR000312">
    <property type="entry name" value="Glycosyl_Trfase_fam3"/>
</dbReference>
<feature type="binding site" evidence="5">
    <location>
        <position position="118"/>
    </location>
    <ligand>
        <name>Mg(2+)</name>
        <dbReference type="ChEBI" id="CHEBI:18420"/>
        <label>1</label>
    </ligand>
</feature>
<comment type="function">
    <text evidence="5">Catalyzes the transfer of the phosphoribosyl group of 5-phosphorylribose-1-pyrophosphate (PRPP) to anthranilate to yield N-(5'-phosphoribosyl)-anthranilate (PRA).</text>
</comment>
<comment type="subunit">
    <text evidence="5">Homodimer.</text>
</comment>
<dbReference type="Pfam" id="PF00591">
    <property type="entry name" value="Glycos_transf_3"/>
    <property type="match status" value="1"/>
</dbReference>
<dbReference type="InterPro" id="IPR036320">
    <property type="entry name" value="Glycosyl_Trfase_fam3_N_dom_sf"/>
</dbReference>
<evidence type="ECO:0000313" key="9">
    <source>
        <dbReference type="Proteomes" id="UP001442494"/>
    </source>
</evidence>
<dbReference type="PANTHER" id="PTHR43285:SF2">
    <property type="entry name" value="ANTHRANILATE PHOSPHORIBOSYLTRANSFERASE"/>
    <property type="match status" value="1"/>
</dbReference>
<dbReference type="GO" id="GO:0004048">
    <property type="term" value="F:anthranilate phosphoribosyltransferase activity"/>
    <property type="evidence" value="ECO:0007669"/>
    <property type="project" value="UniProtKB-EC"/>
</dbReference>
<dbReference type="InterPro" id="IPR005940">
    <property type="entry name" value="Anthranilate_Pribosyl_Tfrase"/>
</dbReference>
<dbReference type="InterPro" id="IPR017459">
    <property type="entry name" value="Glycosyl_Trfase_fam3_N_dom"/>
</dbReference>
<keyword evidence="3 5" id="KW-0822">Tryptophan biosynthesis</keyword>
<feature type="binding site" evidence="5">
    <location>
        <position position="106"/>
    </location>
    <ligand>
        <name>5-phospho-alpha-D-ribose 1-diphosphate</name>
        <dbReference type="ChEBI" id="CHEBI:58017"/>
    </ligand>
</feature>
<keyword evidence="9" id="KW-1185">Reference proteome</keyword>
<dbReference type="NCBIfam" id="TIGR01245">
    <property type="entry name" value="trpD"/>
    <property type="match status" value="1"/>
</dbReference>
<feature type="binding site" evidence="5">
    <location>
        <position position="146"/>
    </location>
    <ligand>
        <name>5-phospho-alpha-D-ribose 1-diphosphate</name>
        <dbReference type="ChEBI" id="CHEBI:58017"/>
    </ligand>
</feature>
<dbReference type="EC" id="2.4.2.18" evidence="5"/>
<evidence type="ECO:0000256" key="5">
    <source>
        <dbReference type="HAMAP-Rule" id="MF_00211"/>
    </source>
</evidence>
<dbReference type="HAMAP" id="MF_00211">
    <property type="entry name" value="TrpD"/>
    <property type="match status" value="1"/>
</dbReference>
<protein>
    <recommendedName>
        <fullName evidence="5">Anthranilate phosphoribosyltransferase</fullName>
        <ecNumber evidence="5">2.4.2.18</ecNumber>
    </recommendedName>
</protein>
<comment type="caution">
    <text evidence="5">Lacks conserved residue(s) required for the propagation of feature annotation.</text>
</comment>
<comment type="pathway">
    <text evidence="5">Amino-acid biosynthesis; L-tryptophan biosynthesis; L-tryptophan from chorismate: step 2/5.</text>
</comment>
<dbReference type="PANTHER" id="PTHR43285">
    <property type="entry name" value="ANTHRANILATE PHOSPHORIBOSYLTRANSFERASE"/>
    <property type="match status" value="1"/>
</dbReference>
<comment type="cofactor">
    <cofactor evidence="5">
        <name>Mg(2+)</name>
        <dbReference type="ChEBI" id="CHEBI:18420"/>
    </cofactor>
    <text evidence="5">Binds 2 magnesium ions per monomer.</text>
</comment>
<feature type="binding site" evidence="5">
    <location>
        <position position="114"/>
    </location>
    <ligand>
        <name>5-phospho-alpha-D-ribose 1-diphosphate</name>
        <dbReference type="ChEBI" id="CHEBI:58017"/>
    </ligand>
</feature>
<dbReference type="RefSeq" id="WP_190428239.1">
    <property type="nucleotide sequence ID" value="NZ_JAMPKK010000010.1"/>
</dbReference>
<proteinExistence type="inferred from homology"/>
<evidence type="ECO:0000256" key="2">
    <source>
        <dbReference type="ARBA" id="ARBA00022679"/>
    </source>
</evidence>
<evidence type="ECO:0000313" key="8">
    <source>
        <dbReference type="EMBL" id="MEP0864153.1"/>
    </source>
</evidence>
<evidence type="ECO:0000256" key="4">
    <source>
        <dbReference type="ARBA" id="ARBA00023141"/>
    </source>
</evidence>
<dbReference type="SUPFAM" id="SSF47648">
    <property type="entry name" value="Nucleoside phosphorylase/phosphoribosyltransferase N-terminal domain"/>
    <property type="match status" value="1"/>
</dbReference>
<evidence type="ECO:0000256" key="3">
    <source>
        <dbReference type="ARBA" id="ARBA00022822"/>
    </source>
</evidence>
<dbReference type="EMBL" id="JAMPKK010000010">
    <property type="protein sequence ID" value="MEP0864153.1"/>
    <property type="molecule type" value="Genomic_DNA"/>
</dbReference>
<feature type="binding site" evidence="5">
    <location>
        <begin position="109"/>
        <end position="110"/>
    </location>
    <ligand>
        <name>5-phospho-alpha-D-ribose 1-diphosphate</name>
        <dbReference type="ChEBI" id="CHEBI:58017"/>
    </ligand>
</feature>
<feature type="binding site" evidence="5">
    <location>
        <position position="252"/>
    </location>
    <ligand>
        <name>Mg(2+)</name>
        <dbReference type="ChEBI" id="CHEBI:18420"/>
        <label>1</label>
    </ligand>
</feature>
<keyword evidence="5" id="KW-0460">Magnesium</keyword>
<dbReference type="Gene3D" id="1.20.970.10">
    <property type="entry name" value="Transferase, Pyrimidine Nucleoside Phosphorylase, Chain C"/>
    <property type="match status" value="1"/>
</dbReference>
<feature type="domain" description="Glycosyl transferase family 3" evidence="6">
    <location>
        <begin position="99"/>
        <end position="352"/>
    </location>
</feature>
<feature type="binding site" evidence="5">
    <location>
        <position position="251"/>
    </location>
    <ligand>
        <name>Mg(2+)</name>
        <dbReference type="ChEBI" id="CHEBI:18420"/>
        <label>2</label>
    </ligand>
</feature>
<keyword evidence="1 5" id="KW-0328">Glycosyltransferase</keyword>
<evidence type="ECO:0000259" key="7">
    <source>
        <dbReference type="Pfam" id="PF02885"/>
    </source>
</evidence>
<evidence type="ECO:0000256" key="1">
    <source>
        <dbReference type="ARBA" id="ARBA00022676"/>
    </source>
</evidence>
<name>A0ABV0JL34_9CYAN</name>
<accession>A0ABV0JL34</accession>
<organism evidence="8 9">
    <name type="scientific">Funiculus sociatus GB2-A5</name>
    <dbReference type="NCBI Taxonomy" id="2933946"/>
    <lineage>
        <taxon>Bacteria</taxon>
        <taxon>Bacillati</taxon>
        <taxon>Cyanobacteriota</taxon>
        <taxon>Cyanophyceae</taxon>
        <taxon>Coleofasciculales</taxon>
        <taxon>Coleofasciculaceae</taxon>
        <taxon>Funiculus</taxon>
    </lineage>
</organism>
<dbReference type="Pfam" id="PF02885">
    <property type="entry name" value="Glycos_trans_3N"/>
    <property type="match status" value="1"/>
</dbReference>
<feature type="binding site" evidence="5">
    <location>
        <position position="106"/>
    </location>
    <ligand>
        <name>anthranilate</name>
        <dbReference type="ChEBI" id="CHEBI:16567"/>
        <label>1</label>
    </ligand>
</feature>
<dbReference type="Proteomes" id="UP001442494">
    <property type="component" value="Unassembled WGS sequence"/>
</dbReference>
<keyword evidence="5" id="KW-0028">Amino-acid biosynthesis</keyword>
<feature type="binding site" evidence="5">
    <location>
        <position position="192"/>
    </location>
    <ligand>
        <name>anthranilate</name>
        <dbReference type="ChEBI" id="CHEBI:16567"/>
        <label>2</label>
    </ligand>
</feature>
<feature type="binding site" evidence="5">
    <location>
        <begin position="116"/>
        <end position="119"/>
    </location>
    <ligand>
        <name>5-phospho-alpha-D-ribose 1-diphosphate</name>
        <dbReference type="ChEBI" id="CHEBI:58017"/>
    </ligand>
</feature>
<keyword evidence="4 5" id="KW-0057">Aromatic amino acid biosynthesis</keyword>
<sequence length="365" mass="37675">MTYSSSSVATDAAGATTQTDSAIWSSLLQQLLDGRSLSRDQAAELMQGWLKEEIPPVLSGAILAALQAKSVSAEELSGMAQVLQSQSFALPSPQSPASNHLIDTCGTGGDGASTFNISTAVAFVAAAAGVPVAKHGNRSASSRVGSADVLEALGVNLNATPQKVQAALQEVGITFLFAPGWHPALKVVAPLRRTLKVRTVFNLLGPLVNPLRPTGQVIGVFDPKLVSTIAHALGQLGIQQGIVLHGREKLDEAGLADVTDLAVLSGGEVELLTLNPQELGLTMAPTALIRGGDVLENVAILQDVLQGKGTSAQQDVVALNAALALQVGGMVAMGNHAEGVSLAKEILNSGAAWSKLERLIQFLQD</sequence>
<feature type="domain" description="Glycosyl transferase family 3 N-terminal" evidence="7">
    <location>
        <begin position="26"/>
        <end position="85"/>
    </location>
</feature>
<evidence type="ECO:0000259" key="6">
    <source>
        <dbReference type="Pfam" id="PF00591"/>
    </source>
</evidence>